<proteinExistence type="predicted"/>
<evidence type="ECO:0000313" key="2">
    <source>
        <dbReference type="EMBL" id="KAJ1345921.1"/>
    </source>
</evidence>
<feature type="signal peptide" evidence="1">
    <location>
        <begin position="1"/>
        <end position="19"/>
    </location>
</feature>
<evidence type="ECO:0000256" key="1">
    <source>
        <dbReference type="SAM" id="SignalP"/>
    </source>
</evidence>
<organism evidence="2 3">
    <name type="scientific">Parelaphostrongylus tenuis</name>
    <name type="common">Meningeal worm</name>
    <dbReference type="NCBI Taxonomy" id="148309"/>
    <lineage>
        <taxon>Eukaryota</taxon>
        <taxon>Metazoa</taxon>
        <taxon>Ecdysozoa</taxon>
        <taxon>Nematoda</taxon>
        <taxon>Chromadorea</taxon>
        <taxon>Rhabditida</taxon>
        <taxon>Rhabditina</taxon>
        <taxon>Rhabditomorpha</taxon>
        <taxon>Strongyloidea</taxon>
        <taxon>Metastrongylidae</taxon>
        <taxon>Parelaphostrongylus</taxon>
    </lineage>
</organism>
<dbReference type="Proteomes" id="UP001196413">
    <property type="component" value="Unassembled WGS sequence"/>
</dbReference>
<dbReference type="AlphaFoldDB" id="A0AAD5MBJ8"/>
<name>A0AAD5MBJ8_PARTN</name>
<dbReference type="EMBL" id="JAHQIW010000085">
    <property type="protein sequence ID" value="KAJ1345921.1"/>
    <property type="molecule type" value="Genomic_DNA"/>
</dbReference>
<sequence length="156" mass="17696">MRLLLAFFILRTFVTTVEGNLPKIDETIDTMTGMSQEDLKSFPDLHYPGCTYDVSQVLYLRNAQKPAYQSASTFYGAFRYLTPKARQFIAKLFHDGALVAQGKITNNVAAQRAQDNIRALYPRDCIDIALVFPQIKQLGELLSPETFNLVCFEFNT</sequence>
<accession>A0AAD5MBJ8</accession>
<keyword evidence="3" id="KW-1185">Reference proteome</keyword>
<evidence type="ECO:0000313" key="3">
    <source>
        <dbReference type="Proteomes" id="UP001196413"/>
    </source>
</evidence>
<protein>
    <submittedName>
        <fullName evidence="2">Uncharacterized protein</fullName>
    </submittedName>
</protein>
<gene>
    <name evidence="2" type="ORF">KIN20_000557</name>
</gene>
<keyword evidence="1" id="KW-0732">Signal</keyword>
<feature type="chain" id="PRO_5042288485" evidence="1">
    <location>
        <begin position="20"/>
        <end position="156"/>
    </location>
</feature>
<comment type="caution">
    <text evidence="2">The sequence shown here is derived from an EMBL/GenBank/DDBJ whole genome shotgun (WGS) entry which is preliminary data.</text>
</comment>
<reference evidence="2" key="1">
    <citation type="submission" date="2021-06" db="EMBL/GenBank/DDBJ databases">
        <title>Parelaphostrongylus tenuis whole genome reference sequence.</title>
        <authorList>
            <person name="Garwood T.J."/>
            <person name="Larsen P.A."/>
            <person name="Fountain-Jones N.M."/>
            <person name="Garbe J.R."/>
            <person name="Macchietto M.G."/>
            <person name="Kania S.A."/>
            <person name="Gerhold R.W."/>
            <person name="Richards J.E."/>
            <person name="Wolf T.M."/>
        </authorList>
    </citation>
    <scope>NUCLEOTIDE SEQUENCE</scope>
    <source>
        <strain evidence="2">MNPRO001-30</strain>
        <tissue evidence="2">Meninges</tissue>
    </source>
</reference>